<dbReference type="PANTHER" id="PTHR23046:SF2">
    <property type="entry name" value="PHOSPHORIBOSYLAMINOIMIDAZOLE CARBOXYLASE"/>
    <property type="match status" value="1"/>
</dbReference>
<dbReference type="InterPro" id="IPR000031">
    <property type="entry name" value="PurE_dom"/>
</dbReference>
<proteinExistence type="inferred from homology"/>
<organism evidence="6 7">
    <name type="scientific">Carnobacterium inhibens</name>
    <dbReference type="NCBI Taxonomy" id="147709"/>
    <lineage>
        <taxon>Bacteria</taxon>
        <taxon>Bacillati</taxon>
        <taxon>Bacillota</taxon>
        <taxon>Bacilli</taxon>
        <taxon>Lactobacillales</taxon>
        <taxon>Carnobacteriaceae</taxon>
        <taxon>Carnobacterium</taxon>
    </lineage>
</organism>
<dbReference type="PANTHER" id="PTHR23046">
    <property type="entry name" value="PHOSPHORIBOSYLAMINOIMIDAZOLE CARBOXYLASE CATALYTIC SUBUNIT"/>
    <property type="match status" value="1"/>
</dbReference>
<evidence type="ECO:0000313" key="6">
    <source>
        <dbReference type="EMBL" id="MBC9825357.1"/>
    </source>
</evidence>
<gene>
    <name evidence="3 6" type="primary">purE</name>
    <name evidence="6" type="ORF">GLO26_05880</name>
</gene>
<keyword evidence="6" id="KW-0456">Lyase</keyword>
<feature type="binding site" evidence="3">
    <location>
        <position position="11"/>
    </location>
    <ligand>
        <name>substrate</name>
    </ligand>
</feature>
<reference evidence="6 7" key="1">
    <citation type="journal article" date="2020" name="Microorganisms">
        <title>New Insight into Antimicrobial Compounds from Food and Marine-Sourced Carnobacterium Species through Phenotype and Genome Analyses.</title>
        <authorList>
            <person name="Begrem S."/>
            <person name="Ivaniuk F."/>
            <person name="Gigout-Chevalier F."/>
            <person name="Kolypczuk L."/>
            <person name="Bonnetot S."/>
            <person name="Leroi F."/>
            <person name="Grovel O."/>
            <person name="Delbarre-Ladrat C."/>
            <person name="Passerini D."/>
        </authorList>
    </citation>
    <scope>NUCLEOTIDE SEQUENCE [LARGE SCALE GENOMIC DNA]</scope>
    <source>
        <strain evidence="6 7">MIP2551</strain>
    </source>
</reference>
<dbReference type="SUPFAM" id="SSF52255">
    <property type="entry name" value="N5-CAIR mutase (phosphoribosylaminoimidazole carboxylase, PurE)"/>
    <property type="match status" value="1"/>
</dbReference>
<dbReference type="EMBL" id="WNJQ01000004">
    <property type="protein sequence ID" value="MBC9825357.1"/>
    <property type="molecule type" value="Genomic_DNA"/>
</dbReference>
<dbReference type="PIRSF" id="PIRSF001338">
    <property type="entry name" value="AIR_carboxylase"/>
    <property type="match status" value="1"/>
</dbReference>
<feature type="binding site" evidence="3">
    <location>
        <position position="41"/>
    </location>
    <ligand>
        <name>substrate</name>
    </ligand>
</feature>
<comment type="similarity">
    <text evidence="3">Belongs to the AIR carboxylase family. Class I subfamily.</text>
</comment>
<comment type="pathway">
    <text evidence="3 4">Purine metabolism; IMP biosynthesis via de novo pathway; 5-amino-1-(5-phospho-D-ribosyl)imidazole-4-carboxylate from 5-amino-1-(5-phospho-D-ribosyl)imidazole (N5-CAIR route): step 2/2.</text>
</comment>
<evidence type="ECO:0000256" key="3">
    <source>
        <dbReference type="HAMAP-Rule" id="MF_01929"/>
    </source>
</evidence>
<comment type="caution">
    <text evidence="6">The sequence shown here is derived from an EMBL/GenBank/DDBJ whole genome shotgun (WGS) entry which is preliminary data.</text>
</comment>
<comment type="function">
    <text evidence="3 4">Catalyzes the conversion of N5-carboxyaminoimidazole ribonucleotide (N5-CAIR) to 4-carboxy-5-aminoimidazole ribonucleotide (CAIR).</text>
</comment>
<keyword evidence="1 3" id="KW-0658">Purine biosynthesis</keyword>
<dbReference type="SMART" id="SM01001">
    <property type="entry name" value="AIRC"/>
    <property type="match status" value="1"/>
</dbReference>
<feature type="domain" description="PurE" evidence="5">
    <location>
        <begin position="3"/>
        <end position="154"/>
    </location>
</feature>
<evidence type="ECO:0000256" key="2">
    <source>
        <dbReference type="ARBA" id="ARBA00023235"/>
    </source>
</evidence>
<keyword evidence="7" id="KW-1185">Reference proteome</keyword>
<dbReference type="Proteomes" id="UP000638836">
    <property type="component" value="Unassembled WGS sequence"/>
</dbReference>
<evidence type="ECO:0000256" key="1">
    <source>
        <dbReference type="ARBA" id="ARBA00022755"/>
    </source>
</evidence>
<dbReference type="Pfam" id="PF00731">
    <property type="entry name" value="AIRC"/>
    <property type="match status" value="1"/>
</dbReference>
<evidence type="ECO:0000256" key="4">
    <source>
        <dbReference type="PIRNR" id="PIRNR001338"/>
    </source>
</evidence>
<name>A0ABR7TCF0_9LACT</name>
<evidence type="ECO:0000313" key="7">
    <source>
        <dbReference type="Proteomes" id="UP000638836"/>
    </source>
</evidence>
<protein>
    <recommendedName>
        <fullName evidence="3 4">N5-carboxyaminoimidazole ribonucleotide mutase</fullName>
        <shortName evidence="3 4">N5-CAIR mutase</shortName>
        <ecNumber evidence="3 4">5.4.99.18</ecNumber>
    </recommendedName>
    <alternativeName>
        <fullName evidence="3">5-(carboxyamino)imidazole ribonucleotide mutase</fullName>
    </alternativeName>
</protein>
<feature type="binding site" evidence="3">
    <location>
        <position position="14"/>
    </location>
    <ligand>
        <name>substrate</name>
    </ligand>
</feature>
<evidence type="ECO:0000259" key="5">
    <source>
        <dbReference type="SMART" id="SM01001"/>
    </source>
</evidence>
<keyword evidence="2 3" id="KW-0413">Isomerase</keyword>
<dbReference type="RefSeq" id="WP_187948729.1">
    <property type="nucleotide sequence ID" value="NZ_WNJQ01000004.1"/>
</dbReference>
<dbReference type="GO" id="GO:0034023">
    <property type="term" value="F:5-(carboxyamino)imidazole ribonucleotide mutase activity"/>
    <property type="evidence" value="ECO:0007669"/>
    <property type="project" value="UniProtKB-EC"/>
</dbReference>
<dbReference type="GO" id="GO:0004638">
    <property type="term" value="F:phosphoribosylaminoimidazole carboxylase activity"/>
    <property type="evidence" value="ECO:0007669"/>
    <property type="project" value="UniProtKB-EC"/>
</dbReference>
<dbReference type="Gene3D" id="3.40.50.1970">
    <property type="match status" value="1"/>
</dbReference>
<comment type="catalytic activity">
    <reaction evidence="3 4">
        <text>5-carboxyamino-1-(5-phospho-D-ribosyl)imidazole + H(+) = 5-amino-1-(5-phospho-D-ribosyl)imidazole-4-carboxylate</text>
        <dbReference type="Rhea" id="RHEA:13193"/>
        <dbReference type="ChEBI" id="CHEBI:15378"/>
        <dbReference type="ChEBI" id="CHEBI:58730"/>
        <dbReference type="ChEBI" id="CHEBI:77657"/>
        <dbReference type="EC" id="5.4.99.18"/>
    </reaction>
</comment>
<sequence length="162" mass="17174">MDIIVSVVMGSTSDWETMKDCCVILDEFDVVYEKKVVSAHRTPDLMFSFAEQARELGIKIIIAGAGGAAHLPGMIAAKTTLPVIGVPIQSRALNGMDSLLSIVQMPSGVPVATVAIGKAGAANAGLLAVQILSIEDEKLAKKLEARRDRLKKSVIESSEDLV</sequence>
<dbReference type="InterPro" id="IPR024694">
    <property type="entry name" value="PurE_prokaryotes"/>
</dbReference>
<dbReference type="NCBIfam" id="TIGR01162">
    <property type="entry name" value="purE"/>
    <property type="match status" value="1"/>
</dbReference>
<dbReference type="HAMAP" id="MF_01929">
    <property type="entry name" value="PurE_classI"/>
    <property type="match status" value="1"/>
</dbReference>
<dbReference type="InterPro" id="IPR033747">
    <property type="entry name" value="PurE_ClassI"/>
</dbReference>
<accession>A0ABR7TCF0</accession>
<dbReference type="EC" id="5.4.99.18" evidence="3 4"/>